<evidence type="ECO:0000313" key="1">
    <source>
        <dbReference type="Proteomes" id="UP000887566"/>
    </source>
</evidence>
<proteinExistence type="predicted"/>
<evidence type="ECO:0000313" key="2">
    <source>
        <dbReference type="WBParaSite" id="PSAMB.scaffold3068size19795.g20194.t1"/>
    </source>
</evidence>
<protein>
    <submittedName>
        <fullName evidence="2">Uncharacterized protein</fullName>
    </submittedName>
</protein>
<dbReference type="Proteomes" id="UP000887566">
    <property type="component" value="Unplaced"/>
</dbReference>
<reference evidence="2" key="1">
    <citation type="submission" date="2022-11" db="UniProtKB">
        <authorList>
            <consortium name="WormBaseParasite"/>
        </authorList>
    </citation>
    <scope>IDENTIFICATION</scope>
</reference>
<name>A0A914W5I0_9BILA</name>
<accession>A0A914W5I0</accession>
<dbReference type="WBParaSite" id="PSAMB.scaffold3068size19795.g20194.t1">
    <property type="protein sequence ID" value="PSAMB.scaffold3068size19795.g20194.t1"/>
    <property type="gene ID" value="PSAMB.scaffold3068size19795.g20194"/>
</dbReference>
<organism evidence="1 2">
    <name type="scientific">Plectus sambesii</name>
    <dbReference type="NCBI Taxonomy" id="2011161"/>
    <lineage>
        <taxon>Eukaryota</taxon>
        <taxon>Metazoa</taxon>
        <taxon>Ecdysozoa</taxon>
        <taxon>Nematoda</taxon>
        <taxon>Chromadorea</taxon>
        <taxon>Plectida</taxon>
        <taxon>Plectina</taxon>
        <taxon>Plectoidea</taxon>
        <taxon>Plectidae</taxon>
        <taxon>Plectus</taxon>
    </lineage>
</organism>
<dbReference type="AlphaFoldDB" id="A0A914W5I0"/>
<keyword evidence="1" id="KW-1185">Reference proteome</keyword>
<sequence length="329" mass="37517">MRFFRFFVHIRHPGDLLLATAIPAVTIHALSPRSDYSKGFISSRYRLRTFVPEIDEVLAAPVDESGSKAAVHSAVCNSVAKQISSVFEKRSKGQSVAAFYLTDEPFDVLLPNHVTRRNWVNRMKYLKERFFNIDAIKSFHSRVRLSWVVSSKLKKEMQSKEFDDKIADIMVTVLQTLKMGRGEVLVERGLLSTEALKAIEPKLKQLTPNQLRLLDITAEDFILPTEPVCLSIRTRIEGEKVFCDIFVLDVALFASKQFMYLSERLKEKGKRLKDEYDIVGPDLAEELIASDDYPFDAPKQLFINMMLSCQIKPTLGDFFVSQFNVIVAP</sequence>